<dbReference type="GO" id="GO:0001534">
    <property type="term" value="C:radial spoke"/>
    <property type="evidence" value="ECO:0007669"/>
    <property type="project" value="InterPro"/>
</dbReference>
<reference evidence="11 12" key="1">
    <citation type="journal article" date="2015" name="Genome Biol. Evol.">
        <title>Phylogenomic analyses indicate that early fungi evolved digesting cell walls of algal ancestors of land plants.</title>
        <authorList>
            <person name="Chang Y."/>
            <person name="Wang S."/>
            <person name="Sekimoto S."/>
            <person name="Aerts A.L."/>
            <person name="Choi C."/>
            <person name="Clum A."/>
            <person name="LaButti K.M."/>
            <person name="Lindquist E.A."/>
            <person name="Yee Ngan C."/>
            <person name="Ohm R.A."/>
            <person name="Salamov A.A."/>
            <person name="Grigoriev I.V."/>
            <person name="Spatafora J.W."/>
            <person name="Berbee M.L."/>
        </authorList>
    </citation>
    <scope>NUCLEOTIDE SEQUENCE [LARGE SCALE GENOMIC DNA]</scope>
    <source>
        <strain evidence="11 12">JEL478</strain>
    </source>
</reference>
<keyword evidence="6" id="KW-0206">Cytoskeleton</keyword>
<dbReference type="PANTHER" id="PTHR22069">
    <property type="entry name" value="MITOCHONDRIAL RIBOSOMAL PROTEIN S18"/>
    <property type="match status" value="1"/>
</dbReference>
<evidence type="ECO:0000256" key="8">
    <source>
        <dbReference type="ARBA" id="ARBA00037822"/>
    </source>
</evidence>
<comment type="subcellular location">
    <subcellularLocation>
        <location evidence="8">Cell projection</location>
        <location evidence="8">Kinocilium</location>
    </subcellularLocation>
    <subcellularLocation>
        <location evidence="1">Cytoplasm</location>
        <location evidence="1">Cytoskeleton</location>
        <location evidence="1">Flagellum axoneme</location>
    </subcellularLocation>
</comment>
<sequence>MELCDIPTLTSAGGFTLNIEERAALSASLAILRDSERFHHVRLWGKVLAVSRMYLVAVGWSDDYFRRKYFYSMDASTWLLLPEVTTEEVKATRKISQRFTGDIAFEYTVGDEVASETPDSSPKTVLNEEKRLSAFIRLINNDCEIVPRGAFYKDAMNSVQLNPSFVGLSRPELPHLESYFHFRPDWHPNTALMTTADRDRRQDTIDIFESVSSDRPRGVWSINLESGAQQSVLRNLEWPGYFFFHSTQPSRWGGMYVGTGQRNINFGYML</sequence>
<evidence type="ECO:0000256" key="2">
    <source>
        <dbReference type="ARBA" id="ARBA00022490"/>
    </source>
</evidence>
<dbReference type="GO" id="GO:0060294">
    <property type="term" value="P:cilium movement involved in cell motility"/>
    <property type="evidence" value="ECO:0007669"/>
    <property type="project" value="InterPro"/>
</dbReference>
<dbReference type="GO" id="GO:0035082">
    <property type="term" value="P:axoneme assembly"/>
    <property type="evidence" value="ECO:0007669"/>
    <property type="project" value="InterPro"/>
</dbReference>
<keyword evidence="12" id="KW-1185">Reference proteome</keyword>
<evidence type="ECO:0000313" key="11">
    <source>
        <dbReference type="EMBL" id="KXS17171.1"/>
    </source>
</evidence>
<name>A0A139AK65_GONPJ</name>
<dbReference type="InterPro" id="IPR055316">
    <property type="entry name" value="RSP9"/>
</dbReference>
<dbReference type="EMBL" id="KQ965748">
    <property type="protein sequence ID" value="KXS17171.1"/>
    <property type="molecule type" value="Genomic_DNA"/>
</dbReference>
<evidence type="ECO:0000256" key="3">
    <source>
        <dbReference type="ARBA" id="ARBA00022794"/>
    </source>
</evidence>
<evidence type="ECO:0000313" key="12">
    <source>
        <dbReference type="Proteomes" id="UP000070544"/>
    </source>
</evidence>
<evidence type="ECO:0000256" key="10">
    <source>
        <dbReference type="ARBA" id="ARBA00041080"/>
    </source>
</evidence>
<dbReference type="OMA" id="TFYHVPN"/>
<dbReference type="Proteomes" id="UP000070544">
    <property type="component" value="Unassembled WGS sequence"/>
</dbReference>
<keyword evidence="3" id="KW-0970">Cilium biogenesis/degradation</keyword>
<dbReference type="PANTHER" id="PTHR22069:SF0">
    <property type="entry name" value="RADIAL SPOKE HEAD PROTEIN 9 HOMOLOG"/>
    <property type="match status" value="1"/>
</dbReference>
<keyword evidence="7" id="KW-0966">Cell projection</keyword>
<evidence type="ECO:0000256" key="6">
    <source>
        <dbReference type="ARBA" id="ARBA00023212"/>
    </source>
</evidence>
<dbReference type="GO" id="GO:0044458">
    <property type="term" value="P:motile cilium assembly"/>
    <property type="evidence" value="ECO:0007669"/>
    <property type="project" value="TreeGrafter"/>
</dbReference>
<organism evidence="11 12">
    <name type="scientific">Gonapodya prolifera (strain JEL478)</name>
    <name type="common">Monoblepharis prolifera</name>
    <dbReference type="NCBI Taxonomy" id="1344416"/>
    <lineage>
        <taxon>Eukaryota</taxon>
        <taxon>Fungi</taxon>
        <taxon>Fungi incertae sedis</taxon>
        <taxon>Chytridiomycota</taxon>
        <taxon>Chytridiomycota incertae sedis</taxon>
        <taxon>Monoblepharidomycetes</taxon>
        <taxon>Monoblepharidales</taxon>
        <taxon>Gonapodyaceae</taxon>
        <taxon>Gonapodya</taxon>
    </lineage>
</organism>
<keyword evidence="4" id="KW-0282">Flagellum</keyword>
<dbReference type="AlphaFoldDB" id="A0A139AK65"/>
<evidence type="ECO:0000256" key="4">
    <source>
        <dbReference type="ARBA" id="ARBA00022846"/>
    </source>
</evidence>
<gene>
    <name evidence="11" type="ORF">M427DRAFT_68591</name>
</gene>
<protein>
    <recommendedName>
        <fullName evidence="10">Radial spoke head protein 9 homolog</fullName>
    </recommendedName>
</protein>
<comment type="similarity">
    <text evidence="9">Belongs to the flagellar radial spoke RSP9 family.</text>
</comment>
<accession>A0A139AK65</accession>
<dbReference type="InterPro" id="IPR006802">
    <property type="entry name" value="Radial_spoke"/>
</dbReference>
<dbReference type="STRING" id="1344416.A0A139AK65"/>
<keyword evidence="5" id="KW-0969">Cilium</keyword>
<evidence type="ECO:0000256" key="7">
    <source>
        <dbReference type="ARBA" id="ARBA00023273"/>
    </source>
</evidence>
<dbReference type="Pfam" id="PF04712">
    <property type="entry name" value="Radial_spoke"/>
    <property type="match status" value="1"/>
</dbReference>
<evidence type="ECO:0000256" key="9">
    <source>
        <dbReference type="ARBA" id="ARBA00038319"/>
    </source>
</evidence>
<dbReference type="OrthoDB" id="10258956at2759"/>
<keyword evidence="2" id="KW-0963">Cytoplasm</keyword>
<proteinExistence type="inferred from homology"/>
<evidence type="ECO:0000256" key="1">
    <source>
        <dbReference type="ARBA" id="ARBA00004611"/>
    </source>
</evidence>
<evidence type="ECO:0000256" key="5">
    <source>
        <dbReference type="ARBA" id="ARBA00023069"/>
    </source>
</evidence>